<dbReference type="OrthoDB" id="982259at2"/>
<keyword evidence="2" id="KW-1185">Reference proteome</keyword>
<dbReference type="KEGG" id="fli:Fleli_2768"/>
<protein>
    <submittedName>
        <fullName evidence="1">Uncharacterized protein</fullName>
    </submittedName>
</protein>
<organism evidence="1 2">
    <name type="scientific">Bernardetia litoralis (strain ATCC 23117 / DSM 6794 / NBRC 15988 / NCIMB 1366 / Fx l1 / Sio-4)</name>
    <name type="common">Flexibacter litoralis</name>
    <dbReference type="NCBI Taxonomy" id="880071"/>
    <lineage>
        <taxon>Bacteria</taxon>
        <taxon>Pseudomonadati</taxon>
        <taxon>Bacteroidota</taxon>
        <taxon>Cytophagia</taxon>
        <taxon>Cytophagales</taxon>
        <taxon>Bernardetiaceae</taxon>
        <taxon>Bernardetia</taxon>
    </lineage>
</organism>
<sequence>MLVKQTPFIKLSYFSETELVELEWLAATVDMTVEEFHENVRLQNEVLLEHKPKKILAKTLEMQHTISPDEQEKHNDIILPTFKAIELEKLAIVVSQDLFTQVSISQIVDDDTAAGYQSNYFEDITSAMDWLAE</sequence>
<evidence type="ECO:0000313" key="1">
    <source>
        <dbReference type="EMBL" id="AFM05121.1"/>
    </source>
</evidence>
<evidence type="ECO:0000313" key="2">
    <source>
        <dbReference type="Proteomes" id="UP000006054"/>
    </source>
</evidence>
<dbReference type="Proteomes" id="UP000006054">
    <property type="component" value="Chromosome"/>
</dbReference>
<gene>
    <name evidence="1" type="ordered locus">Fleli_2768</name>
</gene>
<dbReference type="EMBL" id="CP003345">
    <property type="protein sequence ID" value="AFM05121.1"/>
    <property type="molecule type" value="Genomic_DNA"/>
</dbReference>
<dbReference type="AlphaFoldDB" id="I4AMD6"/>
<dbReference type="HOGENOM" id="CLU_154471_0_0_10"/>
<dbReference type="STRING" id="880071.Fleli_2768"/>
<accession>I4AMD6</accession>
<name>I4AMD6_BERLS</name>
<proteinExistence type="predicted"/>
<dbReference type="RefSeq" id="WP_014798556.1">
    <property type="nucleotide sequence ID" value="NC_018018.1"/>
</dbReference>
<reference evidence="2" key="1">
    <citation type="submission" date="2012-06" db="EMBL/GenBank/DDBJ databases">
        <title>The complete genome of Flexibacter litoralis DSM 6794.</title>
        <authorList>
            <person name="Lucas S."/>
            <person name="Copeland A."/>
            <person name="Lapidus A."/>
            <person name="Glavina del Rio T."/>
            <person name="Dalin E."/>
            <person name="Tice H."/>
            <person name="Bruce D."/>
            <person name="Goodwin L."/>
            <person name="Pitluck S."/>
            <person name="Peters L."/>
            <person name="Ovchinnikova G."/>
            <person name="Lu M."/>
            <person name="Kyrpides N."/>
            <person name="Mavromatis K."/>
            <person name="Ivanova N."/>
            <person name="Brettin T."/>
            <person name="Detter J.C."/>
            <person name="Han C."/>
            <person name="Larimer F."/>
            <person name="Land M."/>
            <person name="Hauser L."/>
            <person name="Markowitz V."/>
            <person name="Cheng J.-F."/>
            <person name="Hugenholtz P."/>
            <person name="Woyke T."/>
            <person name="Wu D."/>
            <person name="Spring S."/>
            <person name="Lang E."/>
            <person name="Kopitz M."/>
            <person name="Brambilla E."/>
            <person name="Klenk H.-P."/>
            <person name="Eisen J.A."/>
        </authorList>
    </citation>
    <scope>NUCLEOTIDE SEQUENCE [LARGE SCALE GENOMIC DNA]</scope>
    <source>
        <strain evidence="2">ATCC 23117 / DSM 6794 / NBRC 15988 / NCIMB 1366 / Sio-4</strain>
    </source>
</reference>